<sequence length="94" mass="10620">MKIIWSFVEIVRNVVYLFLGLCVCGFAEKNLTARIDGRMDLILLVLLADLMLLFVFHRQVIGPKANKLPVRTRNYLIMAAVLLLTAVSMLAEAK</sequence>
<feature type="transmembrane region" description="Helical" evidence="1">
    <location>
        <begin position="6"/>
        <end position="27"/>
    </location>
</feature>
<evidence type="ECO:0000313" key="2">
    <source>
        <dbReference type="EMBL" id="MET3547153.1"/>
    </source>
</evidence>
<dbReference type="Proteomes" id="UP001549098">
    <property type="component" value="Unassembled WGS sequence"/>
</dbReference>
<dbReference type="RefSeq" id="WP_354499019.1">
    <property type="nucleotide sequence ID" value="NZ_JBEPLV010000004.1"/>
</dbReference>
<feature type="transmembrane region" description="Helical" evidence="1">
    <location>
        <begin position="39"/>
        <end position="56"/>
    </location>
</feature>
<reference evidence="2 3" key="1">
    <citation type="submission" date="2024-06" db="EMBL/GenBank/DDBJ databases">
        <title>Genomic Encyclopedia of Type Strains, Phase IV (KMG-IV): sequencing the most valuable type-strain genomes for metagenomic binning, comparative biology and taxonomic classification.</title>
        <authorList>
            <person name="Goeker M."/>
        </authorList>
    </citation>
    <scope>NUCLEOTIDE SEQUENCE [LARGE SCALE GENOMIC DNA]</scope>
    <source>
        <strain evidence="2 3">DSM 17253</strain>
    </source>
</reference>
<dbReference type="EMBL" id="JBEPLV010000004">
    <property type="protein sequence ID" value="MET3547153.1"/>
    <property type="molecule type" value="Genomic_DNA"/>
</dbReference>
<gene>
    <name evidence="2" type="ORF">ABID47_003769</name>
</gene>
<protein>
    <submittedName>
        <fullName evidence="2">Uncharacterized protein</fullName>
    </submittedName>
</protein>
<keyword evidence="1" id="KW-1133">Transmembrane helix</keyword>
<keyword evidence="3" id="KW-1185">Reference proteome</keyword>
<keyword evidence="1" id="KW-0812">Transmembrane</keyword>
<comment type="caution">
    <text evidence="2">The sequence shown here is derived from an EMBL/GenBank/DDBJ whole genome shotgun (WGS) entry which is preliminary data.</text>
</comment>
<name>A0ABV2F5U7_9BACL</name>
<evidence type="ECO:0000313" key="3">
    <source>
        <dbReference type="Proteomes" id="UP001549098"/>
    </source>
</evidence>
<accession>A0ABV2F5U7</accession>
<proteinExistence type="predicted"/>
<organism evidence="2 3">
    <name type="scientific">Paenibacillus favisporus</name>
    <dbReference type="NCBI Taxonomy" id="221028"/>
    <lineage>
        <taxon>Bacteria</taxon>
        <taxon>Bacillati</taxon>
        <taxon>Bacillota</taxon>
        <taxon>Bacilli</taxon>
        <taxon>Bacillales</taxon>
        <taxon>Paenibacillaceae</taxon>
        <taxon>Paenibacillus</taxon>
    </lineage>
</organism>
<keyword evidence="1" id="KW-0472">Membrane</keyword>
<evidence type="ECO:0000256" key="1">
    <source>
        <dbReference type="SAM" id="Phobius"/>
    </source>
</evidence>
<feature type="transmembrane region" description="Helical" evidence="1">
    <location>
        <begin position="76"/>
        <end position="93"/>
    </location>
</feature>